<dbReference type="SUPFAM" id="SSF46785">
    <property type="entry name" value="Winged helix' DNA-binding domain"/>
    <property type="match status" value="1"/>
</dbReference>
<dbReference type="Proteomes" id="UP000663918">
    <property type="component" value="Chromosome"/>
</dbReference>
<dbReference type="GO" id="GO:0003700">
    <property type="term" value="F:DNA-binding transcription factor activity"/>
    <property type="evidence" value="ECO:0007669"/>
    <property type="project" value="TreeGrafter"/>
</dbReference>
<dbReference type="InterPro" id="IPR036388">
    <property type="entry name" value="WH-like_DNA-bd_sf"/>
</dbReference>
<dbReference type="PROSITE" id="PS01332">
    <property type="entry name" value="HTH_RRF2_1"/>
    <property type="match status" value="1"/>
</dbReference>
<dbReference type="EMBL" id="CP062222">
    <property type="protein sequence ID" value="QTC91964.1"/>
    <property type="molecule type" value="Genomic_DNA"/>
</dbReference>
<keyword evidence="1" id="KW-0238">DNA-binding</keyword>
<dbReference type="PANTHER" id="PTHR33221:SF5">
    <property type="entry name" value="HTH-TYPE TRANSCRIPTIONAL REGULATOR ISCR"/>
    <property type="match status" value="1"/>
</dbReference>
<dbReference type="NCBIfam" id="TIGR00738">
    <property type="entry name" value="rrf2_super"/>
    <property type="match status" value="1"/>
</dbReference>
<dbReference type="PANTHER" id="PTHR33221">
    <property type="entry name" value="WINGED HELIX-TURN-HELIX TRANSCRIPTIONAL REGULATOR, RRF2 FAMILY"/>
    <property type="match status" value="1"/>
</dbReference>
<dbReference type="InterPro" id="IPR036390">
    <property type="entry name" value="WH_DNA-bd_sf"/>
</dbReference>
<sequence length="149" mass="15986">MLSDTARYAMRAMMTLAERHPTPAAIGEVAEAISAPRKYLEAVMLRLKREGLLVSSRGRLGGYALARPATEISVADIIRVMDGPLALTPCASRTRFEACENCIDVATCSIRFVLLEGRDALAEVLERRTLQDLVGSAAIGPDLSISPAA</sequence>
<dbReference type="RefSeq" id="WP_207871241.1">
    <property type="nucleotide sequence ID" value="NZ_CP062222.1"/>
</dbReference>
<evidence type="ECO:0000313" key="2">
    <source>
        <dbReference type="EMBL" id="QTC91964.1"/>
    </source>
</evidence>
<dbReference type="Gene3D" id="1.10.10.10">
    <property type="entry name" value="Winged helix-like DNA-binding domain superfamily/Winged helix DNA-binding domain"/>
    <property type="match status" value="1"/>
</dbReference>
<gene>
    <name evidence="2" type="ORF">IFJ75_03325</name>
</gene>
<dbReference type="GO" id="GO:0005829">
    <property type="term" value="C:cytosol"/>
    <property type="evidence" value="ECO:0007669"/>
    <property type="project" value="TreeGrafter"/>
</dbReference>
<organism evidence="2 3">
    <name type="scientific">Brevundimonas goettingensis</name>
    <dbReference type="NCBI Taxonomy" id="2774190"/>
    <lineage>
        <taxon>Bacteria</taxon>
        <taxon>Pseudomonadati</taxon>
        <taxon>Pseudomonadota</taxon>
        <taxon>Alphaproteobacteria</taxon>
        <taxon>Caulobacterales</taxon>
        <taxon>Caulobacteraceae</taxon>
        <taxon>Brevundimonas</taxon>
    </lineage>
</organism>
<dbReference type="InterPro" id="IPR030489">
    <property type="entry name" value="TR_Rrf2-type_CS"/>
</dbReference>
<dbReference type="GO" id="GO:0003677">
    <property type="term" value="F:DNA binding"/>
    <property type="evidence" value="ECO:0007669"/>
    <property type="project" value="UniProtKB-KW"/>
</dbReference>
<dbReference type="AlphaFoldDB" id="A0A975C2P2"/>
<dbReference type="InterPro" id="IPR000944">
    <property type="entry name" value="Tscrpt_reg_Rrf2"/>
</dbReference>
<dbReference type="PROSITE" id="PS51197">
    <property type="entry name" value="HTH_RRF2_2"/>
    <property type="match status" value="1"/>
</dbReference>
<dbReference type="KEGG" id="bgoe:IFJ75_03325"/>
<protein>
    <submittedName>
        <fullName evidence="2">Rrf2 family transcriptional regulator</fullName>
    </submittedName>
</protein>
<dbReference type="Pfam" id="PF02082">
    <property type="entry name" value="Rrf2"/>
    <property type="match status" value="1"/>
</dbReference>
<proteinExistence type="predicted"/>
<name>A0A975C2P2_9CAUL</name>
<evidence type="ECO:0000313" key="3">
    <source>
        <dbReference type="Proteomes" id="UP000663918"/>
    </source>
</evidence>
<accession>A0A975C2P2</accession>
<reference evidence="2" key="1">
    <citation type="submission" date="2020-09" db="EMBL/GenBank/DDBJ databases">
        <title>Brevundimonas sp. LVF2 isolated from a puddle in Goettingen, Germany.</title>
        <authorList>
            <person name="Friedrich I."/>
            <person name="Klassen A."/>
            <person name="Hannes N."/>
            <person name="Schneider D."/>
            <person name="Hertel R."/>
            <person name="Daniel R."/>
        </authorList>
    </citation>
    <scope>NUCLEOTIDE SEQUENCE</scope>
    <source>
        <strain evidence="2">LVF2</strain>
    </source>
</reference>
<evidence type="ECO:0000256" key="1">
    <source>
        <dbReference type="ARBA" id="ARBA00023125"/>
    </source>
</evidence>
<keyword evidence="3" id="KW-1185">Reference proteome</keyword>